<gene>
    <name evidence="1" type="ORF">Vadar_014864</name>
</gene>
<organism evidence="1 2">
    <name type="scientific">Vaccinium darrowii</name>
    <dbReference type="NCBI Taxonomy" id="229202"/>
    <lineage>
        <taxon>Eukaryota</taxon>
        <taxon>Viridiplantae</taxon>
        <taxon>Streptophyta</taxon>
        <taxon>Embryophyta</taxon>
        <taxon>Tracheophyta</taxon>
        <taxon>Spermatophyta</taxon>
        <taxon>Magnoliopsida</taxon>
        <taxon>eudicotyledons</taxon>
        <taxon>Gunneridae</taxon>
        <taxon>Pentapetalae</taxon>
        <taxon>asterids</taxon>
        <taxon>Ericales</taxon>
        <taxon>Ericaceae</taxon>
        <taxon>Vaccinioideae</taxon>
        <taxon>Vaccinieae</taxon>
        <taxon>Vaccinium</taxon>
    </lineage>
</organism>
<evidence type="ECO:0000313" key="2">
    <source>
        <dbReference type="Proteomes" id="UP000828048"/>
    </source>
</evidence>
<sequence length="233" mass="25407">MLKFELRKGSASSIPRQVLFNVGCKGCFPNVLRSIQECSRRSELGAWKIVTVIGSGVTVRRNWYLDVLCVLKQTQEVRLWLNVDVAVPSESSPAPPQIESFTDMCLHSSIMKDIAFHDYSTPTSIQAQAMPVALSGKDLLGCTETGSGKTAAFAIPMIQHCLAQPPVCRGDGPLALVLAPTRELAQQIEKEEYLTDPVRVKVGKVSSPTANVAQFLVKVSDNEKKGHKVSLNV</sequence>
<keyword evidence="2" id="KW-1185">Reference proteome</keyword>
<proteinExistence type="predicted"/>
<protein>
    <submittedName>
        <fullName evidence="1">Uncharacterized protein</fullName>
    </submittedName>
</protein>
<comment type="caution">
    <text evidence="1">The sequence shown here is derived from an EMBL/GenBank/DDBJ whole genome shotgun (WGS) entry which is preliminary data.</text>
</comment>
<name>A0ACB7X0W8_9ERIC</name>
<dbReference type="EMBL" id="CM037152">
    <property type="protein sequence ID" value="KAH7834319.1"/>
    <property type="molecule type" value="Genomic_DNA"/>
</dbReference>
<accession>A0ACB7X0W8</accession>
<evidence type="ECO:0000313" key="1">
    <source>
        <dbReference type="EMBL" id="KAH7834319.1"/>
    </source>
</evidence>
<dbReference type="Proteomes" id="UP000828048">
    <property type="component" value="Chromosome 2"/>
</dbReference>
<reference evidence="1 2" key="1">
    <citation type="journal article" date="2021" name="Hortic Res">
        <title>High-quality reference genome and annotation aids understanding of berry development for evergreen blueberry (Vaccinium darrowii).</title>
        <authorList>
            <person name="Yu J."/>
            <person name="Hulse-Kemp A.M."/>
            <person name="Babiker E."/>
            <person name="Staton M."/>
        </authorList>
    </citation>
    <scope>NUCLEOTIDE SEQUENCE [LARGE SCALE GENOMIC DNA]</scope>
    <source>
        <strain evidence="2">cv. NJ 8807/NJ 8810</strain>
        <tissue evidence="1">Young leaf</tissue>
    </source>
</reference>